<accession>A3U108</accession>
<comment type="caution">
    <text evidence="1">The sequence shown here is derived from an EMBL/GenBank/DDBJ whole genome shotgun (WGS) entry which is preliminary data.</text>
</comment>
<sequence length="273" mass="30171">MKKSHIVLTVLPLLCALGGFGAGKLMSDGPHPAHAGAQDLQNPQSPAEEVLHFLAEQEGHAARAQDDRHSAFDALRQFVPASLTFDDAGSRPGPVDLHRVDRDKLAAHAEKRAREEVMERARQKVEQSHTAYPVTKRPARTAHPSLLPVKTEAEIHEGAIKKIADTDDHVVRLGRLTVPVYSARAISYFVADFGVSVTDLDQANHYYDAENAARLRDQIVTTMHTVAETQLLRGSQVDSAKVAERVARDLRTNFYGIEDFIFLSLYKTEVPRG</sequence>
<dbReference type="Proteomes" id="UP000004318">
    <property type="component" value="Unassembled WGS sequence"/>
</dbReference>
<dbReference type="STRING" id="252305.OB2597_20241"/>
<dbReference type="OrthoDB" id="7866462at2"/>
<name>A3U108_PSEBH</name>
<proteinExistence type="predicted"/>
<evidence type="ECO:0000313" key="1">
    <source>
        <dbReference type="EMBL" id="EAQ01991.1"/>
    </source>
</evidence>
<dbReference type="RefSeq" id="WP_009803991.1">
    <property type="nucleotide sequence ID" value="NZ_AAMO01000009.1"/>
</dbReference>
<dbReference type="EMBL" id="AAMO01000009">
    <property type="protein sequence ID" value="EAQ01991.1"/>
    <property type="molecule type" value="Genomic_DNA"/>
</dbReference>
<organism evidence="1 2">
    <name type="scientific">Pseudooceanicola batsensis (strain ATCC BAA-863 / DSM 15984 / KCTC 12145 / HTCC2597)</name>
    <name type="common">Oceanicola batsensis</name>
    <dbReference type="NCBI Taxonomy" id="252305"/>
    <lineage>
        <taxon>Bacteria</taxon>
        <taxon>Pseudomonadati</taxon>
        <taxon>Pseudomonadota</taxon>
        <taxon>Alphaproteobacteria</taxon>
        <taxon>Rhodobacterales</taxon>
        <taxon>Paracoccaceae</taxon>
        <taxon>Pseudooceanicola</taxon>
    </lineage>
</organism>
<reference evidence="1 2" key="1">
    <citation type="journal article" date="2010" name="J. Bacteriol.">
        <title>Genome sequences of Oceanicola granulosus HTCC2516(T) and Oceanicola batsensis HTCC2597(TDelta).</title>
        <authorList>
            <person name="Thrash J.C."/>
            <person name="Cho J.C."/>
            <person name="Vergin K.L."/>
            <person name="Giovannoni S.J."/>
        </authorList>
    </citation>
    <scope>NUCLEOTIDE SEQUENCE [LARGE SCALE GENOMIC DNA]</scope>
    <source>
        <strain evidence="2">ATCC BAA-863 / DSM 15984 / KCTC 12145 / HTCC2597</strain>
    </source>
</reference>
<dbReference type="AlphaFoldDB" id="A3U108"/>
<evidence type="ECO:0000313" key="2">
    <source>
        <dbReference type="Proteomes" id="UP000004318"/>
    </source>
</evidence>
<dbReference type="HOGENOM" id="CLU_1018760_0_0_5"/>
<keyword evidence="2" id="KW-1185">Reference proteome</keyword>
<protein>
    <submittedName>
        <fullName evidence="1">Uncharacterized protein</fullName>
    </submittedName>
</protein>
<gene>
    <name evidence="1" type="ORF">OB2597_20241</name>
</gene>